<feature type="domain" description="DNA methylase N-4/N-6" evidence="4">
    <location>
        <begin position="45"/>
        <end position="334"/>
    </location>
</feature>
<evidence type="ECO:0000256" key="1">
    <source>
        <dbReference type="ARBA" id="ARBA00022603"/>
    </source>
</evidence>
<accession>A0A1U0ZS41</accession>
<dbReference type="SUPFAM" id="SSF53335">
    <property type="entry name" value="S-adenosyl-L-methionine-dependent methyltransferases"/>
    <property type="match status" value="1"/>
</dbReference>
<dbReference type="Gene3D" id="3.40.50.150">
    <property type="entry name" value="Vaccinia Virus protein VP39"/>
    <property type="match status" value="1"/>
</dbReference>
<proteinExistence type="inferred from homology"/>
<keyword evidence="2 5" id="KW-0808">Transferase</keyword>
<dbReference type="EMBL" id="FVGW01000006">
    <property type="protein sequence ID" value="SKM29179.1"/>
    <property type="molecule type" value="Genomic_DNA"/>
</dbReference>
<dbReference type="PRINTS" id="PR00508">
    <property type="entry name" value="S21N4MTFRASE"/>
</dbReference>
<reference evidence="5 6" key="1">
    <citation type="submission" date="2016-11" db="EMBL/GenBank/DDBJ databases">
        <authorList>
            <consortium name="Pathogen Informatics"/>
        </authorList>
    </citation>
    <scope>NUCLEOTIDE SEQUENCE [LARGE SCALE GENOMIC DNA]</scope>
    <source>
        <strain evidence="5 6">911</strain>
    </source>
</reference>
<dbReference type="GO" id="GO:0003677">
    <property type="term" value="F:DNA binding"/>
    <property type="evidence" value="ECO:0007669"/>
    <property type="project" value="InterPro"/>
</dbReference>
<evidence type="ECO:0000256" key="2">
    <source>
        <dbReference type="ARBA" id="ARBA00022679"/>
    </source>
</evidence>
<evidence type="ECO:0000256" key="3">
    <source>
        <dbReference type="RuleBase" id="RU362026"/>
    </source>
</evidence>
<dbReference type="InterPro" id="IPR029063">
    <property type="entry name" value="SAM-dependent_MTases_sf"/>
</dbReference>
<dbReference type="InterPro" id="IPR002941">
    <property type="entry name" value="DNA_methylase_N4/N6"/>
</dbReference>
<dbReference type="Proteomes" id="UP000190074">
    <property type="component" value="Unassembled WGS sequence"/>
</dbReference>
<organism evidence="5 6">
    <name type="scientific">Mycobacteroides abscessus subsp. massiliense</name>
    <dbReference type="NCBI Taxonomy" id="1962118"/>
    <lineage>
        <taxon>Bacteria</taxon>
        <taxon>Bacillati</taxon>
        <taxon>Actinomycetota</taxon>
        <taxon>Actinomycetes</taxon>
        <taxon>Mycobacteriales</taxon>
        <taxon>Mycobacteriaceae</taxon>
        <taxon>Mycobacteroides</taxon>
        <taxon>Mycobacteroides abscessus</taxon>
    </lineage>
</organism>
<name>A0A1U0ZS41_9MYCO</name>
<comment type="similarity">
    <text evidence="3">Belongs to the N(4)/N(6)-methyltransferase family.</text>
</comment>
<dbReference type="EC" id="2.1.1.-" evidence="3"/>
<dbReference type="RefSeq" id="WP_079626763.1">
    <property type="nucleotide sequence ID" value="NZ_FVGW01000006.1"/>
</dbReference>
<gene>
    <name evidence="5" type="primary">yhdJ_1</name>
    <name evidence="5" type="ORF">SAMEA2259716_03384</name>
</gene>
<evidence type="ECO:0000313" key="5">
    <source>
        <dbReference type="EMBL" id="SKM29179.1"/>
    </source>
</evidence>
<dbReference type="GO" id="GO:0008170">
    <property type="term" value="F:N-methyltransferase activity"/>
    <property type="evidence" value="ECO:0007669"/>
    <property type="project" value="InterPro"/>
</dbReference>
<dbReference type="InterPro" id="IPR001091">
    <property type="entry name" value="RM_Methyltransferase"/>
</dbReference>
<sequence>MDSQTGQHTPAFHLYRGDAVKAYPAWPAPTVIMSDGAYGVRGFHGDTVSADGLAEWYRPHIEAWSKAAAPGTVLWFWNTEVGWASVHPILAENGWDYVQTVIWDKGIQHVAGNVNGDTIRRFPVVTEVVTLYQRKFEIETPDAGRMSVQKWLRHEWQRAGIPLNRANDACGVKNAATRKYLTQDWHWYWPPADMLENLAIYANTHGTESGWPYYSLDGQNVVTGKEWAKLRYKWKHVHGVTNVWQHPPLHSLERLRGSGRRAAPRVYNPGARSTTHLNQKPLELMRRALHAVVQPGDVVWEPFGGLATGSVAALELGCDAYTAELDRDFAKLAYRRLRDTLANHQGNELPSG</sequence>
<protein>
    <recommendedName>
        <fullName evidence="3">Methyltransferase</fullName>
        <ecNumber evidence="3">2.1.1.-</ecNumber>
    </recommendedName>
</protein>
<dbReference type="AlphaFoldDB" id="A0A1U0ZS41"/>
<evidence type="ECO:0000313" key="6">
    <source>
        <dbReference type="Proteomes" id="UP000190074"/>
    </source>
</evidence>
<dbReference type="Pfam" id="PF01555">
    <property type="entry name" value="N6_N4_Mtase"/>
    <property type="match status" value="1"/>
</dbReference>
<dbReference type="GO" id="GO:0032259">
    <property type="term" value="P:methylation"/>
    <property type="evidence" value="ECO:0007669"/>
    <property type="project" value="UniProtKB-KW"/>
</dbReference>
<keyword evidence="1 5" id="KW-0489">Methyltransferase</keyword>
<evidence type="ECO:0000259" key="4">
    <source>
        <dbReference type="Pfam" id="PF01555"/>
    </source>
</evidence>